<evidence type="ECO:0000259" key="1">
    <source>
        <dbReference type="PROSITE" id="PS50835"/>
    </source>
</evidence>
<gene>
    <name evidence="2" type="ORF">AFUS01_LOCUS33163</name>
</gene>
<evidence type="ECO:0000313" key="3">
    <source>
        <dbReference type="Proteomes" id="UP000708208"/>
    </source>
</evidence>
<feature type="non-terminal residue" evidence="2">
    <location>
        <position position="1"/>
    </location>
</feature>
<dbReference type="PROSITE" id="PS50835">
    <property type="entry name" value="IG_LIKE"/>
    <property type="match status" value="1"/>
</dbReference>
<dbReference type="OrthoDB" id="5843397at2759"/>
<dbReference type="Proteomes" id="UP000708208">
    <property type="component" value="Unassembled WGS sequence"/>
</dbReference>
<reference evidence="2" key="1">
    <citation type="submission" date="2021-06" db="EMBL/GenBank/DDBJ databases">
        <authorList>
            <person name="Hodson N. C."/>
            <person name="Mongue J. A."/>
            <person name="Jaron S. K."/>
        </authorList>
    </citation>
    <scope>NUCLEOTIDE SEQUENCE</scope>
</reference>
<organism evidence="2 3">
    <name type="scientific">Allacma fusca</name>
    <dbReference type="NCBI Taxonomy" id="39272"/>
    <lineage>
        <taxon>Eukaryota</taxon>
        <taxon>Metazoa</taxon>
        <taxon>Ecdysozoa</taxon>
        <taxon>Arthropoda</taxon>
        <taxon>Hexapoda</taxon>
        <taxon>Collembola</taxon>
        <taxon>Symphypleona</taxon>
        <taxon>Sminthuridae</taxon>
        <taxon>Allacma</taxon>
    </lineage>
</organism>
<evidence type="ECO:0000313" key="2">
    <source>
        <dbReference type="EMBL" id="CAG7822922.1"/>
    </source>
</evidence>
<dbReference type="EMBL" id="CAJVCH010527821">
    <property type="protein sequence ID" value="CAG7822922.1"/>
    <property type="molecule type" value="Genomic_DNA"/>
</dbReference>
<keyword evidence="3" id="KW-1185">Reference proteome</keyword>
<proteinExistence type="predicted"/>
<dbReference type="InterPro" id="IPR007110">
    <property type="entry name" value="Ig-like_dom"/>
</dbReference>
<name>A0A8J2KZH5_9HEXA</name>
<dbReference type="AlphaFoldDB" id="A0A8J2KZH5"/>
<protein>
    <recommendedName>
        <fullName evidence="1">Ig-like domain-containing protein</fullName>
    </recommendedName>
</protein>
<feature type="domain" description="Ig-like" evidence="1">
    <location>
        <begin position="65"/>
        <end position="98"/>
    </location>
</feature>
<dbReference type="CDD" id="cd00096">
    <property type="entry name" value="Ig"/>
    <property type="match status" value="1"/>
</dbReference>
<accession>A0A8J2KZH5</accession>
<sequence length="98" mass="10582">WLKYQGGNTEGVPAIVVPGTGVEMRGPLLSFSRVDTSQNGTYRCEVTNSVGSFVLDIALIVIPKPVLTIMPQRKLLRVGQSSELTCKISPSHPNTEVT</sequence>
<comment type="caution">
    <text evidence="2">The sequence shown here is derived from an EMBL/GenBank/DDBJ whole genome shotgun (WGS) entry which is preliminary data.</text>
</comment>